<keyword evidence="1 2" id="KW-0812">Transmembrane</keyword>
<organism evidence="2 3">
    <name type="scientific">Tetrahymena thermophila (strain SB210)</name>
    <dbReference type="NCBI Taxonomy" id="312017"/>
    <lineage>
        <taxon>Eukaryota</taxon>
        <taxon>Sar</taxon>
        <taxon>Alveolata</taxon>
        <taxon>Ciliophora</taxon>
        <taxon>Intramacronucleata</taxon>
        <taxon>Oligohymenophorea</taxon>
        <taxon>Hymenostomatida</taxon>
        <taxon>Tetrahymenina</taxon>
        <taxon>Tetrahymenidae</taxon>
        <taxon>Tetrahymena</taxon>
    </lineage>
</organism>
<evidence type="ECO:0000313" key="3">
    <source>
        <dbReference type="Proteomes" id="UP000009168"/>
    </source>
</evidence>
<keyword evidence="1" id="KW-1133">Transmembrane helix</keyword>
<dbReference type="EMBL" id="GG662773">
    <property type="protein sequence ID" value="EWS75532.1"/>
    <property type="molecule type" value="Genomic_DNA"/>
</dbReference>
<feature type="transmembrane region" description="Helical" evidence="1">
    <location>
        <begin position="81"/>
        <end position="104"/>
    </location>
</feature>
<feature type="non-terminal residue" evidence="2">
    <location>
        <position position="105"/>
    </location>
</feature>
<reference evidence="3" key="1">
    <citation type="journal article" date="2006" name="PLoS Biol.">
        <title>Macronuclear genome sequence of the ciliate Tetrahymena thermophila, a model eukaryote.</title>
        <authorList>
            <person name="Eisen J.A."/>
            <person name="Coyne R.S."/>
            <person name="Wu M."/>
            <person name="Wu D."/>
            <person name="Thiagarajan M."/>
            <person name="Wortman J.R."/>
            <person name="Badger J.H."/>
            <person name="Ren Q."/>
            <person name="Amedeo P."/>
            <person name="Jones K.M."/>
            <person name="Tallon L.J."/>
            <person name="Delcher A.L."/>
            <person name="Salzberg S.L."/>
            <person name="Silva J.C."/>
            <person name="Haas B.J."/>
            <person name="Majoros W.H."/>
            <person name="Farzad M."/>
            <person name="Carlton J.M."/>
            <person name="Smith R.K. Jr."/>
            <person name="Garg J."/>
            <person name="Pearlman R.E."/>
            <person name="Karrer K.M."/>
            <person name="Sun L."/>
            <person name="Manning G."/>
            <person name="Elde N.C."/>
            <person name="Turkewitz A.P."/>
            <person name="Asai D.J."/>
            <person name="Wilkes D.E."/>
            <person name="Wang Y."/>
            <person name="Cai H."/>
            <person name="Collins K."/>
            <person name="Stewart B.A."/>
            <person name="Lee S.R."/>
            <person name="Wilamowska K."/>
            <person name="Weinberg Z."/>
            <person name="Ruzzo W.L."/>
            <person name="Wloga D."/>
            <person name="Gaertig J."/>
            <person name="Frankel J."/>
            <person name="Tsao C.-C."/>
            <person name="Gorovsky M.A."/>
            <person name="Keeling P.J."/>
            <person name="Waller R.F."/>
            <person name="Patron N.J."/>
            <person name="Cherry J.M."/>
            <person name="Stover N.A."/>
            <person name="Krieger C.J."/>
            <person name="del Toro C."/>
            <person name="Ryder H.F."/>
            <person name="Williamson S.C."/>
            <person name="Barbeau R.A."/>
            <person name="Hamilton E.P."/>
            <person name="Orias E."/>
        </authorList>
    </citation>
    <scope>NUCLEOTIDE SEQUENCE [LARGE SCALE GENOMIC DNA]</scope>
    <source>
        <strain evidence="3">SB210</strain>
    </source>
</reference>
<dbReference type="GeneID" id="24441826"/>
<dbReference type="KEGG" id="tet:TTHERM_001153637"/>
<gene>
    <name evidence="2" type="ORF">TTHERM_001153637</name>
</gene>
<name>W7XDC7_TETTS</name>
<dbReference type="Gene3D" id="3.80.10.10">
    <property type="entry name" value="Ribonuclease Inhibitor"/>
    <property type="match status" value="1"/>
</dbReference>
<keyword evidence="3" id="KW-1185">Reference proteome</keyword>
<dbReference type="SUPFAM" id="SSF52047">
    <property type="entry name" value="RNI-like"/>
    <property type="match status" value="1"/>
</dbReference>
<sequence>LLMKKNIKLNLKILSLSYNLLGKVGWFDFGTALAKCKKLSNLTLNLMFTQTLDGDIFGLVSGLKNGSNISNITFKKLQKQFIYFFILFIYYLIFQIFNILLQYLL</sequence>
<dbReference type="AlphaFoldDB" id="W7XDC7"/>
<protein>
    <submittedName>
        <fullName evidence="2">Transmembrane protein, putative</fullName>
    </submittedName>
</protein>
<evidence type="ECO:0000256" key="1">
    <source>
        <dbReference type="SAM" id="Phobius"/>
    </source>
</evidence>
<feature type="non-terminal residue" evidence="2">
    <location>
        <position position="1"/>
    </location>
</feature>
<dbReference type="InParanoid" id="W7XDC7"/>
<dbReference type="Proteomes" id="UP000009168">
    <property type="component" value="Unassembled WGS sequence"/>
</dbReference>
<proteinExistence type="predicted"/>
<evidence type="ECO:0000313" key="2">
    <source>
        <dbReference type="EMBL" id="EWS75532.1"/>
    </source>
</evidence>
<dbReference type="InterPro" id="IPR032675">
    <property type="entry name" value="LRR_dom_sf"/>
</dbReference>
<dbReference type="RefSeq" id="XP_012651928.1">
    <property type="nucleotide sequence ID" value="XM_012796474.1"/>
</dbReference>
<keyword evidence="1" id="KW-0472">Membrane</keyword>
<accession>W7XDC7</accession>